<keyword evidence="1" id="KW-0812">Transmembrane</keyword>
<dbReference type="AlphaFoldDB" id="A0A7W3JMW1"/>
<protein>
    <submittedName>
        <fullName evidence="2">Putative hydrophobic protein (TIGR00271 family)</fullName>
    </submittedName>
</protein>
<feature type="transmembrane region" description="Helical" evidence="1">
    <location>
        <begin position="134"/>
        <end position="152"/>
    </location>
</feature>
<feature type="transmembrane region" description="Helical" evidence="1">
    <location>
        <begin position="37"/>
        <end position="55"/>
    </location>
</feature>
<keyword evidence="3" id="KW-1185">Reference proteome</keyword>
<accession>A0A7W3JMW1</accession>
<feature type="transmembrane region" description="Helical" evidence="1">
    <location>
        <begin position="94"/>
        <end position="114"/>
    </location>
</feature>
<dbReference type="Pfam" id="PF04087">
    <property type="entry name" value="DUF389"/>
    <property type="match status" value="1"/>
</dbReference>
<reference evidence="2 3" key="1">
    <citation type="submission" date="2020-07" db="EMBL/GenBank/DDBJ databases">
        <title>Sequencing the genomes of 1000 actinobacteria strains.</title>
        <authorList>
            <person name="Klenk H.-P."/>
        </authorList>
    </citation>
    <scope>NUCLEOTIDE SEQUENCE [LARGE SCALE GENOMIC DNA]</scope>
    <source>
        <strain evidence="2 3">DSM 27576</strain>
    </source>
</reference>
<proteinExistence type="predicted"/>
<feature type="transmembrane region" description="Helical" evidence="1">
    <location>
        <begin position="61"/>
        <end position="82"/>
    </location>
</feature>
<evidence type="ECO:0000313" key="3">
    <source>
        <dbReference type="Proteomes" id="UP000526083"/>
    </source>
</evidence>
<evidence type="ECO:0000313" key="2">
    <source>
        <dbReference type="EMBL" id="MBA8815738.1"/>
    </source>
</evidence>
<feature type="transmembrane region" description="Helical" evidence="1">
    <location>
        <begin position="159"/>
        <end position="183"/>
    </location>
</feature>
<evidence type="ECO:0000256" key="1">
    <source>
        <dbReference type="SAM" id="Phobius"/>
    </source>
</evidence>
<dbReference type="InterPro" id="IPR005240">
    <property type="entry name" value="DUF389"/>
</dbReference>
<dbReference type="NCBIfam" id="TIGR00341">
    <property type="entry name" value="TIGR00341 family protein"/>
    <property type="match status" value="1"/>
</dbReference>
<feature type="transmembrane region" description="Helical" evidence="1">
    <location>
        <begin position="189"/>
        <end position="219"/>
    </location>
</feature>
<gene>
    <name evidence="2" type="ORF">FHX48_000790</name>
</gene>
<organism evidence="2 3">
    <name type="scientific">Microbacterium halimionae</name>
    <dbReference type="NCBI Taxonomy" id="1526413"/>
    <lineage>
        <taxon>Bacteria</taxon>
        <taxon>Bacillati</taxon>
        <taxon>Actinomycetota</taxon>
        <taxon>Actinomycetes</taxon>
        <taxon>Micrococcales</taxon>
        <taxon>Microbacteriaceae</taxon>
        <taxon>Microbacterium</taxon>
    </lineage>
</organism>
<feature type="transmembrane region" description="Helical" evidence="1">
    <location>
        <begin position="231"/>
        <end position="258"/>
    </location>
</feature>
<dbReference type="PANTHER" id="PTHR20992:SF9">
    <property type="entry name" value="AT15442P-RELATED"/>
    <property type="match status" value="1"/>
</dbReference>
<keyword evidence="1" id="KW-1133">Transmembrane helix</keyword>
<dbReference type="RefSeq" id="WP_167048752.1">
    <property type="nucleotide sequence ID" value="NZ_JAAOZB010000002.1"/>
</dbReference>
<comment type="caution">
    <text evidence="2">The sequence shown here is derived from an EMBL/GenBank/DDBJ whole genome shotgun (WGS) entry which is preliminary data.</text>
</comment>
<dbReference type="Proteomes" id="UP000526083">
    <property type="component" value="Unassembled WGS sequence"/>
</dbReference>
<dbReference type="PANTHER" id="PTHR20992">
    <property type="entry name" value="AT15442P-RELATED"/>
    <property type="match status" value="1"/>
</dbReference>
<dbReference type="EMBL" id="JACGWY010000001">
    <property type="protein sequence ID" value="MBA8815738.1"/>
    <property type="molecule type" value="Genomic_DNA"/>
</dbReference>
<sequence>MASLSQFLLPDSQRQGVDDVRDALDLTRGDAVGKRSGFLIMLILSGVIAVAGVLADSTATVIGAMIIAPLGTPILGIGLALVIGRRSLLVRSILWVLASVVIVVVIGYGLSIILPHGSSLSTNSQITGRTSPQLVDLLAAMATGTAGAFAMCRRDLSAILPGVAIAISLVPPLGVVGVCAGQGDWDSALGALILFLSNVISLVIAGSIVFTLAGFARAVGSSRTANRKRAYAIVGVLSTVIILPLALNTTVTVLIATWTQEIHASAEEWLSDVDGARVGGVSWVGLDATVKVATPDGTVPATSGLESDLTLPDFVSVVVEVGVEATYSVR</sequence>
<keyword evidence="1" id="KW-0472">Membrane</keyword>
<name>A0A7W3JMW1_9MICO</name>